<proteinExistence type="predicted"/>
<evidence type="ECO:0000313" key="2">
    <source>
        <dbReference type="Proteomes" id="UP000319828"/>
    </source>
</evidence>
<reference evidence="1 2" key="1">
    <citation type="submission" date="2019-07" db="EMBL/GenBank/DDBJ databases">
        <title>The draft genome sequence of Vibrio algivorus M1486.</title>
        <authorList>
            <person name="Meng X."/>
        </authorList>
    </citation>
    <scope>NUCLEOTIDE SEQUENCE [LARGE SCALE GENOMIC DNA]</scope>
    <source>
        <strain evidence="1 2">M1486</strain>
    </source>
</reference>
<dbReference type="AlphaFoldDB" id="A0A557P5E7"/>
<comment type="caution">
    <text evidence="1">The sequence shown here is derived from an EMBL/GenBank/DDBJ whole genome shotgun (WGS) entry which is preliminary data.</text>
</comment>
<dbReference type="RefSeq" id="WP_144388379.1">
    <property type="nucleotide sequence ID" value="NZ_CANNCB010000029.1"/>
</dbReference>
<name>A0A557P5E7_9VIBR</name>
<evidence type="ECO:0000313" key="1">
    <source>
        <dbReference type="EMBL" id="TVO35892.1"/>
    </source>
</evidence>
<sequence length="85" mass="9022">MNQFQPMPIDWNRALGKMVANTTTVAGLLTASPIYGPMGRLNGKGIIVSVAVGASLALMGKRPVTNPLLCYGDDPDVIDEHQNAQ</sequence>
<dbReference type="OrthoDB" id="5910606at2"/>
<accession>A0A557P5E7</accession>
<dbReference type="EMBL" id="VMKJ01000021">
    <property type="protein sequence ID" value="TVO35892.1"/>
    <property type="molecule type" value="Genomic_DNA"/>
</dbReference>
<dbReference type="Proteomes" id="UP000319828">
    <property type="component" value="Unassembled WGS sequence"/>
</dbReference>
<protein>
    <submittedName>
        <fullName evidence="1">Uncharacterized protein</fullName>
    </submittedName>
</protein>
<organism evidence="1 2">
    <name type="scientific">Vibrio algivorus</name>
    <dbReference type="NCBI Taxonomy" id="1667024"/>
    <lineage>
        <taxon>Bacteria</taxon>
        <taxon>Pseudomonadati</taxon>
        <taxon>Pseudomonadota</taxon>
        <taxon>Gammaproteobacteria</taxon>
        <taxon>Vibrionales</taxon>
        <taxon>Vibrionaceae</taxon>
        <taxon>Vibrio</taxon>
    </lineage>
</organism>
<gene>
    <name evidence="1" type="ORF">FOF44_10900</name>
</gene>